<protein>
    <recommendedName>
        <fullName evidence="3">Anti-sigma-F factor Fin</fullName>
    </recommendedName>
</protein>
<sequence length="76" mass="8833">MAVTYLCRYCDTLIGQIDDERVTEMQLGFHLLTPEERKDIISYDSDGQTTVRVICESCQEMLDRNPEMSLLARPFQ</sequence>
<dbReference type="Proteomes" id="UP000186795">
    <property type="component" value="Unassembled WGS sequence"/>
</dbReference>
<dbReference type="Pfam" id="PF10955">
    <property type="entry name" value="Fin"/>
    <property type="match status" value="1"/>
</dbReference>
<evidence type="ECO:0008006" key="3">
    <source>
        <dbReference type="Google" id="ProtNLM"/>
    </source>
</evidence>
<reference evidence="2" key="1">
    <citation type="submission" date="2017-01" db="EMBL/GenBank/DDBJ databases">
        <authorList>
            <person name="Varghese N."/>
            <person name="Submissions S."/>
        </authorList>
    </citation>
    <scope>NUCLEOTIDE SEQUENCE [LARGE SCALE GENOMIC DNA]</scope>
    <source>
        <strain evidence="2">DSM 45196</strain>
    </source>
</reference>
<evidence type="ECO:0000313" key="1">
    <source>
        <dbReference type="EMBL" id="SIS89399.1"/>
    </source>
</evidence>
<dbReference type="OrthoDB" id="2084556at2"/>
<dbReference type="InterPro" id="IPR020115">
    <property type="entry name" value="Fin"/>
</dbReference>
<accession>A0A1N7MU63</accession>
<evidence type="ECO:0000313" key="2">
    <source>
        <dbReference type="Proteomes" id="UP000186795"/>
    </source>
</evidence>
<dbReference type="EMBL" id="FTOD01000007">
    <property type="protein sequence ID" value="SIS89399.1"/>
    <property type="molecule type" value="Genomic_DNA"/>
</dbReference>
<dbReference type="RefSeq" id="WP_076525227.1">
    <property type="nucleotide sequence ID" value="NZ_CP048103.1"/>
</dbReference>
<keyword evidence="2" id="KW-1185">Reference proteome</keyword>
<dbReference type="GO" id="GO:0010468">
    <property type="term" value="P:regulation of gene expression"/>
    <property type="evidence" value="ECO:0007669"/>
    <property type="project" value="InterPro"/>
</dbReference>
<dbReference type="AlphaFoldDB" id="A0A1N7MU63"/>
<organism evidence="1 2">
    <name type="scientific">Kroppenstedtia eburnea</name>
    <dbReference type="NCBI Taxonomy" id="714067"/>
    <lineage>
        <taxon>Bacteria</taxon>
        <taxon>Bacillati</taxon>
        <taxon>Bacillota</taxon>
        <taxon>Bacilli</taxon>
        <taxon>Bacillales</taxon>
        <taxon>Thermoactinomycetaceae</taxon>
        <taxon>Kroppenstedtia</taxon>
    </lineage>
</organism>
<name>A0A1N7MU63_9BACL</name>
<proteinExistence type="predicted"/>
<gene>
    <name evidence="1" type="ORF">SAMN05421790_10736</name>
</gene>